<accession>A0ABU3SVA7</accession>
<dbReference type="RefSeq" id="WP_316025589.1">
    <property type="nucleotide sequence ID" value="NZ_JAWDIO010000002.1"/>
</dbReference>
<keyword evidence="5 7" id="KW-1133">Transmembrane helix</keyword>
<keyword evidence="3" id="KW-1003">Cell membrane</keyword>
<keyword evidence="6 7" id="KW-0472">Membrane</keyword>
<dbReference type="EMBL" id="JAWDIO010000002">
    <property type="protein sequence ID" value="MDU0353954.1"/>
    <property type="molecule type" value="Genomic_DNA"/>
</dbReference>
<evidence type="ECO:0000256" key="5">
    <source>
        <dbReference type="ARBA" id="ARBA00022989"/>
    </source>
</evidence>
<evidence type="ECO:0000259" key="8">
    <source>
        <dbReference type="PROSITE" id="PS50928"/>
    </source>
</evidence>
<evidence type="ECO:0000256" key="6">
    <source>
        <dbReference type="ARBA" id="ARBA00023136"/>
    </source>
</evidence>
<feature type="transmembrane region" description="Helical" evidence="7">
    <location>
        <begin position="80"/>
        <end position="104"/>
    </location>
</feature>
<protein>
    <submittedName>
        <fullName evidence="9">ABC transporter permease</fullName>
    </submittedName>
</protein>
<keyword evidence="10" id="KW-1185">Reference proteome</keyword>
<feature type="domain" description="ABC transmembrane type-1" evidence="8">
    <location>
        <begin position="76"/>
        <end position="256"/>
    </location>
</feature>
<dbReference type="Gene3D" id="1.10.3720.10">
    <property type="entry name" value="MetI-like"/>
    <property type="match status" value="1"/>
</dbReference>
<dbReference type="InterPro" id="IPR000515">
    <property type="entry name" value="MetI-like"/>
</dbReference>
<dbReference type="InterPro" id="IPR035906">
    <property type="entry name" value="MetI-like_sf"/>
</dbReference>
<feature type="transmembrane region" description="Helical" evidence="7">
    <location>
        <begin position="200"/>
        <end position="218"/>
    </location>
</feature>
<feature type="transmembrane region" description="Helical" evidence="7">
    <location>
        <begin position="125"/>
        <end position="150"/>
    </location>
</feature>
<evidence type="ECO:0000256" key="2">
    <source>
        <dbReference type="ARBA" id="ARBA00022448"/>
    </source>
</evidence>
<comment type="caution">
    <text evidence="9">The sequence shown here is derived from an EMBL/GenBank/DDBJ whole genome shotgun (WGS) entry which is preliminary data.</text>
</comment>
<dbReference type="PANTHER" id="PTHR30151:SF0">
    <property type="entry name" value="ABC TRANSPORTER PERMEASE PROTEIN MJ0413-RELATED"/>
    <property type="match status" value="1"/>
</dbReference>
<evidence type="ECO:0000313" key="10">
    <source>
        <dbReference type="Proteomes" id="UP001247805"/>
    </source>
</evidence>
<dbReference type="Pfam" id="PF00528">
    <property type="entry name" value="BPD_transp_1"/>
    <property type="match status" value="1"/>
</dbReference>
<keyword evidence="4 7" id="KW-0812">Transmembrane</keyword>
<reference evidence="9 10" key="1">
    <citation type="submission" date="2023-10" db="EMBL/GenBank/DDBJ databases">
        <title>Glaciecola aquimarina strain GGW-M5 nov., isolated from a coastal seawater.</title>
        <authorList>
            <person name="Bayburt H."/>
            <person name="Kim J.M."/>
            <person name="Choi B.J."/>
            <person name="Jeon C.O."/>
        </authorList>
    </citation>
    <scope>NUCLEOTIDE SEQUENCE [LARGE SCALE GENOMIC DNA]</scope>
    <source>
        <strain evidence="9 10">KCTC 32108</strain>
    </source>
</reference>
<evidence type="ECO:0000313" key="9">
    <source>
        <dbReference type="EMBL" id="MDU0353954.1"/>
    </source>
</evidence>
<evidence type="ECO:0000256" key="7">
    <source>
        <dbReference type="RuleBase" id="RU363032"/>
    </source>
</evidence>
<sequence>MKKLMNITPSKPLTIFLSLLPFIVIFFVYWTASAERLAENPNDKLLPSFSQIYNAVDRLAFTENKRTGEYLFWQDTSASLYRIGMGISISALSGLLIGILTGLIPLARSGFSPLITVLSLIPPMAILPILFISFGLGELAKVMLIIIGTAPVMMRDMQSCVRQLPAEQLIKAQTLGASTWLVSLRVILPQILPRLLASMRLSLGAAWLFLIAAEAIAAQEGLGYRIFLVRRYMSMDVIFPYVIWITLLAFLMDYLLRKTSEKAFPWYHSIESSK</sequence>
<dbReference type="PROSITE" id="PS50928">
    <property type="entry name" value="ABC_TM1"/>
    <property type="match status" value="1"/>
</dbReference>
<dbReference type="PANTHER" id="PTHR30151">
    <property type="entry name" value="ALKANE SULFONATE ABC TRANSPORTER-RELATED, MEMBRANE SUBUNIT"/>
    <property type="match status" value="1"/>
</dbReference>
<feature type="transmembrane region" description="Helical" evidence="7">
    <location>
        <begin position="12"/>
        <end position="32"/>
    </location>
</feature>
<comment type="subcellular location">
    <subcellularLocation>
        <location evidence="1 7">Cell membrane</location>
        <topology evidence="1 7">Multi-pass membrane protein</topology>
    </subcellularLocation>
</comment>
<dbReference type="SUPFAM" id="SSF161098">
    <property type="entry name" value="MetI-like"/>
    <property type="match status" value="1"/>
</dbReference>
<proteinExistence type="inferred from homology"/>
<gene>
    <name evidence="9" type="ORF">RS130_08440</name>
</gene>
<keyword evidence="2 7" id="KW-0813">Transport</keyword>
<feature type="transmembrane region" description="Helical" evidence="7">
    <location>
        <begin position="238"/>
        <end position="256"/>
    </location>
</feature>
<comment type="similarity">
    <text evidence="7">Belongs to the binding-protein-dependent transport system permease family.</text>
</comment>
<dbReference type="Proteomes" id="UP001247805">
    <property type="component" value="Unassembled WGS sequence"/>
</dbReference>
<dbReference type="CDD" id="cd06261">
    <property type="entry name" value="TM_PBP2"/>
    <property type="match status" value="1"/>
</dbReference>
<organism evidence="9 10">
    <name type="scientific">Paraglaciecola aquimarina</name>
    <dbReference type="NCBI Taxonomy" id="1235557"/>
    <lineage>
        <taxon>Bacteria</taxon>
        <taxon>Pseudomonadati</taxon>
        <taxon>Pseudomonadota</taxon>
        <taxon>Gammaproteobacteria</taxon>
        <taxon>Alteromonadales</taxon>
        <taxon>Alteromonadaceae</taxon>
        <taxon>Paraglaciecola</taxon>
    </lineage>
</organism>
<evidence type="ECO:0000256" key="3">
    <source>
        <dbReference type="ARBA" id="ARBA00022475"/>
    </source>
</evidence>
<evidence type="ECO:0000256" key="1">
    <source>
        <dbReference type="ARBA" id="ARBA00004651"/>
    </source>
</evidence>
<name>A0ABU3SVA7_9ALTE</name>
<evidence type="ECO:0000256" key="4">
    <source>
        <dbReference type="ARBA" id="ARBA00022692"/>
    </source>
</evidence>